<reference evidence="1 2" key="1">
    <citation type="journal article" date="2018" name="Front. Plant Sci.">
        <title>Red Clover (Trifolium pratense) and Zigzag Clover (T. medium) - A Picture of Genomic Similarities and Differences.</title>
        <authorList>
            <person name="Dluhosova J."/>
            <person name="Istvanek J."/>
            <person name="Nedelnik J."/>
            <person name="Repkova J."/>
        </authorList>
    </citation>
    <scope>NUCLEOTIDE SEQUENCE [LARGE SCALE GENOMIC DNA]</scope>
    <source>
        <strain evidence="2">cv. 10/8</strain>
        <tissue evidence="1">Leaf</tissue>
    </source>
</reference>
<dbReference type="AlphaFoldDB" id="A0A392WB22"/>
<dbReference type="EMBL" id="LXQA011428393">
    <property type="protein sequence ID" value="MCI96932.1"/>
    <property type="molecule type" value="Genomic_DNA"/>
</dbReference>
<dbReference type="Proteomes" id="UP000265520">
    <property type="component" value="Unassembled WGS sequence"/>
</dbReference>
<protein>
    <submittedName>
        <fullName evidence="1">Uncharacterized protein</fullName>
    </submittedName>
</protein>
<accession>A0A392WB22</accession>
<feature type="non-terminal residue" evidence="1">
    <location>
        <position position="1"/>
    </location>
</feature>
<evidence type="ECO:0000313" key="1">
    <source>
        <dbReference type="EMBL" id="MCI96932.1"/>
    </source>
</evidence>
<proteinExistence type="predicted"/>
<evidence type="ECO:0000313" key="2">
    <source>
        <dbReference type="Proteomes" id="UP000265520"/>
    </source>
</evidence>
<keyword evidence="2" id="KW-1185">Reference proteome</keyword>
<name>A0A392WB22_9FABA</name>
<sequence>GLDNNARPNNEEIVIGDVDNQTLVHTEELSLVIIDNANGTSLVGHKVDNEMPKPGILTVMI</sequence>
<comment type="caution">
    <text evidence="1">The sequence shown here is derived from an EMBL/GenBank/DDBJ whole genome shotgun (WGS) entry which is preliminary data.</text>
</comment>
<organism evidence="1 2">
    <name type="scientific">Trifolium medium</name>
    <dbReference type="NCBI Taxonomy" id="97028"/>
    <lineage>
        <taxon>Eukaryota</taxon>
        <taxon>Viridiplantae</taxon>
        <taxon>Streptophyta</taxon>
        <taxon>Embryophyta</taxon>
        <taxon>Tracheophyta</taxon>
        <taxon>Spermatophyta</taxon>
        <taxon>Magnoliopsida</taxon>
        <taxon>eudicotyledons</taxon>
        <taxon>Gunneridae</taxon>
        <taxon>Pentapetalae</taxon>
        <taxon>rosids</taxon>
        <taxon>fabids</taxon>
        <taxon>Fabales</taxon>
        <taxon>Fabaceae</taxon>
        <taxon>Papilionoideae</taxon>
        <taxon>50 kb inversion clade</taxon>
        <taxon>NPAAA clade</taxon>
        <taxon>Hologalegina</taxon>
        <taxon>IRL clade</taxon>
        <taxon>Trifolieae</taxon>
        <taxon>Trifolium</taxon>
    </lineage>
</organism>